<proteinExistence type="predicted"/>
<reference evidence="1" key="1">
    <citation type="submission" date="2020-02" db="EMBL/GenBank/DDBJ databases">
        <authorList>
            <person name="Meier V. D."/>
        </authorList>
    </citation>
    <scope>NUCLEOTIDE SEQUENCE</scope>
    <source>
        <strain evidence="1">AVDCRST_MAG68</strain>
    </source>
</reference>
<evidence type="ECO:0008006" key="2">
    <source>
        <dbReference type="Google" id="ProtNLM"/>
    </source>
</evidence>
<evidence type="ECO:0000313" key="1">
    <source>
        <dbReference type="EMBL" id="CAA9296501.1"/>
    </source>
</evidence>
<accession>A0A6J4K5A1</accession>
<gene>
    <name evidence="1" type="ORF">AVDCRST_MAG68-42</name>
</gene>
<dbReference type="AlphaFoldDB" id="A0A6J4K5A1"/>
<protein>
    <recommendedName>
        <fullName evidence="2">Mobile element protein</fullName>
    </recommendedName>
</protein>
<organism evidence="1">
    <name type="scientific">uncultured Gemmatimonadota bacterium</name>
    <dbReference type="NCBI Taxonomy" id="203437"/>
    <lineage>
        <taxon>Bacteria</taxon>
        <taxon>Pseudomonadati</taxon>
        <taxon>Gemmatimonadota</taxon>
        <taxon>environmental samples</taxon>
    </lineage>
</organism>
<name>A0A6J4K5A1_9BACT</name>
<sequence>MGRFRCPVPAQRFLDAFTRTRNLFRPRRRSFTAPEYRVALQERFAAWRIAAELRL</sequence>
<dbReference type="EMBL" id="CADCTW010000003">
    <property type="protein sequence ID" value="CAA9296501.1"/>
    <property type="molecule type" value="Genomic_DNA"/>
</dbReference>